<keyword evidence="1" id="KW-0732">Signal</keyword>
<name>A0A5N6XMH6_9EURO</name>
<evidence type="ECO:0000313" key="3">
    <source>
        <dbReference type="Proteomes" id="UP000325945"/>
    </source>
</evidence>
<protein>
    <submittedName>
        <fullName evidence="2">Uncharacterized protein</fullName>
    </submittedName>
</protein>
<evidence type="ECO:0000313" key="2">
    <source>
        <dbReference type="EMBL" id="KAE8333546.1"/>
    </source>
</evidence>
<feature type="signal peptide" evidence="1">
    <location>
        <begin position="1"/>
        <end position="21"/>
    </location>
</feature>
<proteinExistence type="predicted"/>
<gene>
    <name evidence="2" type="ORF">BDV39DRAFT_51863</name>
</gene>
<feature type="chain" id="PRO_5024974725" evidence="1">
    <location>
        <begin position="22"/>
        <end position="92"/>
    </location>
</feature>
<dbReference type="EMBL" id="ML741762">
    <property type="protein sequence ID" value="KAE8333546.1"/>
    <property type="molecule type" value="Genomic_DNA"/>
</dbReference>
<organism evidence="2 3">
    <name type="scientific">Aspergillus sergii</name>
    <dbReference type="NCBI Taxonomy" id="1034303"/>
    <lineage>
        <taxon>Eukaryota</taxon>
        <taxon>Fungi</taxon>
        <taxon>Dikarya</taxon>
        <taxon>Ascomycota</taxon>
        <taxon>Pezizomycotina</taxon>
        <taxon>Eurotiomycetes</taxon>
        <taxon>Eurotiomycetidae</taxon>
        <taxon>Eurotiales</taxon>
        <taxon>Aspergillaceae</taxon>
        <taxon>Aspergillus</taxon>
        <taxon>Aspergillus subgen. Circumdati</taxon>
    </lineage>
</organism>
<sequence length="92" mass="10652">MTGRSLAFFCWTCGFWSLIYSWRRKKEPNAFSVAVNTVIDCGVDLLSWPFDSREILRGTDYANFDPLRFVYQIYHPGFLARSTQQPGPFNAC</sequence>
<dbReference type="Proteomes" id="UP000325945">
    <property type="component" value="Unassembled WGS sequence"/>
</dbReference>
<dbReference type="AlphaFoldDB" id="A0A5N6XMH6"/>
<accession>A0A5N6XMH6</accession>
<reference evidence="3" key="1">
    <citation type="submission" date="2019-04" db="EMBL/GenBank/DDBJ databases">
        <title>Friends and foes A comparative genomics studyof 23 Aspergillus species from section Flavi.</title>
        <authorList>
            <consortium name="DOE Joint Genome Institute"/>
            <person name="Kjaerbolling I."/>
            <person name="Vesth T."/>
            <person name="Frisvad J.C."/>
            <person name="Nybo J.L."/>
            <person name="Theobald S."/>
            <person name="Kildgaard S."/>
            <person name="Isbrandt T."/>
            <person name="Kuo A."/>
            <person name="Sato A."/>
            <person name="Lyhne E.K."/>
            <person name="Kogle M.E."/>
            <person name="Wiebenga A."/>
            <person name="Kun R.S."/>
            <person name="Lubbers R.J."/>
            <person name="Makela M.R."/>
            <person name="Barry K."/>
            <person name="Chovatia M."/>
            <person name="Clum A."/>
            <person name="Daum C."/>
            <person name="Haridas S."/>
            <person name="He G."/>
            <person name="LaButti K."/>
            <person name="Lipzen A."/>
            <person name="Mondo S."/>
            <person name="Riley R."/>
            <person name="Salamov A."/>
            <person name="Simmons B.A."/>
            <person name="Magnuson J.K."/>
            <person name="Henrissat B."/>
            <person name="Mortensen U.H."/>
            <person name="Larsen T.O."/>
            <person name="Devries R.P."/>
            <person name="Grigoriev I.V."/>
            <person name="Machida M."/>
            <person name="Baker S.E."/>
            <person name="Andersen M.R."/>
        </authorList>
    </citation>
    <scope>NUCLEOTIDE SEQUENCE [LARGE SCALE GENOMIC DNA]</scope>
    <source>
        <strain evidence="3">CBS 130017</strain>
    </source>
</reference>
<keyword evidence="3" id="KW-1185">Reference proteome</keyword>
<evidence type="ECO:0000256" key="1">
    <source>
        <dbReference type="SAM" id="SignalP"/>
    </source>
</evidence>